<sequence length="135" mass="16153">MLWLKLFFWSLPFIKKRSKTFMADGATRYNASKKARGWFYAISMSFFLFLGILTWGYRQYDYLSKQNRHMTEEISQLKGRINIYPTLSDTIEQNRLLLTQNHDLAEELIKTRQNNNELYKENQKLQSQLEKALGK</sequence>
<gene>
    <name evidence="3" type="ORF">REBECCA_147</name>
</gene>
<proteinExistence type="predicted"/>
<protein>
    <submittedName>
        <fullName evidence="3">Uncharacterized protein</fullName>
    </submittedName>
</protein>
<feature type="coiled-coil region" evidence="1">
    <location>
        <begin position="101"/>
        <end position="135"/>
    </location>
</feature>
<feature type="transmembrane region" description="Helical" evidence="2">
    <location>
        <begin position="38"/>
        <end position="57"/>
    </location>
</feature>
<reference evidence="3 4" key="1">
    <citation type="submission" date="2019-02" db="EMBL/GenBank/DDBJ databases">
        <authorList>
            <person name="Eardley R."/>
            <person name="Sharma R."/>
            <person name="Beatty N."/>
            <person name="Choi M.C."/>
            <person name="Duncan S."/>
            <person name="Fajardo C.P."/>
            <person name="Ferguson H.P."/>
            <person name="Kruger J.L."/>
            <person name="Webb C.J."/>
            <person name="Grose J.H."/>
        </authorList>
    </citation>
    <scope>NUCLEOTIDE SEQUENCE [LARGE SCALE GENOMIC DNA]</scope>
</reference>
<evidence type="ECO:0000256" key="2">
    <source>
        <dbReference type="SAM" id="Phobius"/>
    </source>
</evidence>
<name>A0A482IK60_9CAUD</name>
<dbReference type="EMBL" id="MK514281">
    <property type="protein sequence ID" value="QBP07254.1"/>
    <property type="molecule type" value="Genomic_DNA"/>
</dbReference>
<evidence type="ECO:0000256" key="1">
    <source>
        <dbReference type="SAM" id="Coils"/>
    </source>
</evidence>
<evidence type="ECO:0000313" key="4">
    <source>
        <dbReference type="Proteomes" id="UP000294542"/>
    </source>
</evidence>
<evidence type="ECO:0000313" key="3">
    <source>
        <dbReference type="EMBL" id="QBP07254.1"/>
    </source>
</evidence>
<keyword evidence="2" id="KW-0812">Transmembrane</keyword>
<accession>A0A482IK60</accession>
<keyword evidence="2" id="KW-0472">Membrane</keyword>
<keyword evidence="1" id="KW-0175">Coiled coil</keyword>
<organism evidence="3 4">
    <name type="scientific">Erwinia phage Rebecca</name>
    <dbReference type="NCBI Taxonomy" id="2530026"/>
    <lineage>
        <taxon>Viruses</taxon>
        <taxon>Duplodnaviria</taxon>
        <taxon>Heunggongvirae</taxon>
        <taxon>Uroviricota</taxon>
        <taxon>Caudoviricetes</taxon>
        <taxon>Chimalliviridae</taxon>
        <taxon>Agricanvirus</taxon>
        <taxon>Agricanvirus ray</taxon>
    </lineage>
</organism>
<keyword evidence="2" id="KW-1133">Transmembrane helix</keyword>
<dbReference type="Proteomes" id="UP000294542">
    <property type="component" value="Segment"/>
</dbReference>